<evidence type="ECO:0008006" key="3">
    <source>
        <dbReference type="Google" id="ProtNLM"/>
    </source>
</evidence>
<dbReference type="Proteomes" id="UP000481858">
    <property type="component" value="Unassembled WGS sequence"/>
</dbReference>
<protein>
    <recommendedName>
        <fullName evidence="3">Diacylglycerol O-acyltransferase</fullName>
    </recommendedName>
</protein>
<dbReference type="OrthoDB" id="2150604at2759"/>
<dbReference type="Gene3D" id="3.30.559.10">
    <property type="entry name" value="Chloramphenicol acetyltransferase-like domain"/>
    <property type="match status" value="1"/>
</dbReference>
<proteinExistence type="predicted"/>
<dbReference type="PANTHER" id="PTHR28037">
    <property type="entry name" value="ALCOHOL O-ACETYLTRANSFERASE 1-RELATED"/>
    <property type="match status" value="1"/>
</dbReference>
<dbReference type="SUPFAM" id="SSF52777">
    <property type="entry name" value="CoA-dependent acyltransferases"/>
    <property type="match status" value="1"/>
</dbReference>
<dbReference type="InParanoid" id="A0A7C8IQJ5"/>
<organism evidence="1 2">
    <name type="scientific">Xylaria multiplex</name>
    <dbReference type="NCBI Taxonomy" id="323545"/>
    <lineage>
        <taxon>Eukaryota</taxon>
        <taxon>Fungi</taxon>
        <taxon>Dikarya</taxon>
        <taxon>Ascomycota</taxon>
        <taxon>Pezizomycotina</taxon>
        <taxon>Sordariomycetes</taxon>
        <taxon>Xylariomycetidae</taxon>
        <taxon>Xylariales</taxon>
        <taxon>Xylariaceae</taxon>
        <taxon>Xylaria</taxon>
    </lineage>
</organism>
<name>A0A7C8IQJ5_9PEZI</name>
<dbReference type="InterPro" id="IPR023213">
    <property type="entry name" value="CAT-like_dom_sf"/>
</dbReference>
<evidence type="ECO:0000313" key="1">
    <source>
        <dbReference type="EMBL" id="KAF2969789.1"/>
    </source>
</evidence>
<sequence length="453" mass="51219">MLQSKVYNALAHVVLAQPHLQTGIVGENSPSPAFVHLDQLDLSNHVYWVLCQDSHDLEKRYRESLESELDSRYSNLATQPGWKVVILKEADAESIEVLYVWNHPHHDGMSGKIFHEQLLQSLHGGSINATEPSIPQFHPDSTSWVLNLPDSSALLPPPPEILSSWPISPPFFLRFLWKELKPYWLFPGTAHATWAPVHLTPFKTQVRTFVANCDTVNKLVDVCHQHDTTITGLFHALVLTSLTPKLGDMNGFASRTPYNLRPILPSKTAKYPWIEPKDSMCNYVSVMEHEFDTSVVSQIRSKIPTEATGVSLSPDLLDIIWSVAARIRREIKARLDSGVRNDVLPIMRLVHDWRTQQESEAQKPRYLSWLVTNLGVLDGGGSEKRQDPERWAIRKADLLLSAEVPSAALSVSIMTVKDEQMCVTCSWQDCVVEESLVEQLMDDLKRWVDEISS</sequence>
<accession>A0A7C8IQJ5</accession>
<dbReference type="InterPro" id="IPR010828">
    <property type="entry name" value="Atf2/Sli1-like"/>
</dbReference>
<comment type="caution">
    <text evidence="1">The sequence shown here is derived from an EMBL/GenBank/DDBJ whole genome shotgun (WGS) entry which is preliminary data.</text>
</comment>
<dbReference type="InterPro" id="IPR052058">
    <property type="entry name" value="Alcohol_O-acetyltransferase"/>
</dbReference>
<gene>
    <name evidence="1" type="ORF">GQX73_g3776</name>
</gene>
<dbReference type="Pfam" id="PF07247">
    <property type="entry name" value="AATase"/>
    <property type="match status" value="1"/>
</dbReference>
<keyword evidence="2" id="KW-1185">Reference proteome</keyword>
<dbReference type="EMBL" id="WUBL01000031">
    <property type="protein sequence ID" value="KAF2969789.1"/>
    <property type="molecule type" value="Genomic_DNA"/>
</dbReference>
<dbReference type="GO" id="GO:0008080">
    <property type="term" value="F:N-acetyltransferase activity"/>
    <property type="evidence" value="ECO:0007669"/>
    <property type="project" value="TreeGrafter"/>
</dbReference>
<evidence type="ECO:0000313" key="2">
    <source>
        <dbReference type="Proteomes" id="UP000481858"/>
    </source>
</evidence>
<dbReference type="AlphaFoldDB" id="A0A7C8IQJ5"/>
<reference evidence="1 2" key="1">
    <citation type="submission" date="2019-12" db="EMBL/GenBank/DDBJ databases">
        <title>Draft genome sequence of the ascomycete Xylaria multiplex DSM 110363.</title>
        <authorList>
            <person name="Buettner E."/>
            <person name="Kellner H."/>
        </authorList>
    </citation>
    <scope>NUCLEOTIDE SEQUENCE [LARGE SCALE GENOMIC DNA]</scope>
    <source>
        <strain evidence="1 2">DSM 110363</strain>
    </source>
</reference>
<dbReference type="PANTHER" id="PTHR28037:SF1">
    <property type="entry name" value="ALCOHOL O-ACETYLTRANSFERASE 1-RELATED"/>
    <property type="match status" value="1"/>
</dbReference>